<dbReference type="GO" id="GO:0050660">
    <property type="term" value="F:flavin adenine dinucleotide binding"/>
    <property type="evidence" value="ECO:0007669"/>
    <property type="project" value="InterPro"/>
</dbReference>
<dbReference type="GO" id="GO:0050797">
    <property type="term" value="F:thymidylate synthase (FAD) activity"/>
    <property type="evidence" value="ECO:0007669"/>
    <property type="project" value="InterPro"/>
</dbReference>
<sequence length="226" mass="25662">MGKIIIQEMTAKNPIQLMGMEAGVCWGGDTSDATKNYKRGLSCINSGHGRVLEYPQVYMIIDGYSAKVIREFYTHIGGSPTRLQASTRYIDYTGASDFEYVMPPKIAANEEAKKIYMEAMKNINDSVAKLNSLDIAKEDSSMLLPLGMTTKVVFRTNLRMLIDMSHQRLCTRAFWEYRGLMNDIKKALADYSEEWKEVTDNYFKAKCEVSGYCEEAKSCGRFPKKQ</sequence>
<accession>A0A1G9UEA9</accession>
<dbReference type="GO" id="GO:0004799">
    <property type="term" value="F:thymidylate synthase activity"/>
    <property type="evidence" value="ECO:0007669"/>
    <property type="project" value="TreeGrafter"/>
</dbReference>
<dbReference type="InterPro" id="IPR003669">
    <property type="entry name" value="Thymidylate_synthase_ThyX"/>
</dbReference>
<dbReference type="CDD" id="cd20175">
    <property type="entry name" value="ThyX"/>
    <property type="match status" value="1"/>
</dbReference>
<dbReference type="GO" id="GO:0070402">
    <property type="term" value="F:NADPH binding"/>
    <property type="evidence" value="ECO:0007669"/>
    <property type="project" value="TreeGrafter"/>
</dbReference>
<keyword evidence="2" id="KW-1185">Reference proteome</keyword>
<proteinExistence type="predicted"/>
<dbReference type="PANTHER" id="PTHR34934">
    <property type="entry name" value="FLAVIN-DEPENDENT THYMIDYLATE SYNTHASE"/>
    <property type="match status" value="1"/>
</dbReference>
<evidence type="ECO:0000313" key="1">
    <source>
        <dbReference type="EMBL" id="SDM57875.1"/>
    </source>
</evidence>
<dbReference type="PANTHER" id="PTHR34934:SF1">
    <property type="entry name" value="FLAVIN-DEPENDENT THYMIDYLATE SYNTHASE"/>
    <property type="match status" value="1"/>
</dbReference>
<dbReference type="Proteomes" id="UP000187651">
    <property type="component" value="Unassembled WGS sequence"/>
</dbReference>
<gene>
    <name evidence="1" type="ORF">SAMN05216544_0716</name>
</gene>
<dbReference type="AlphaFoldDB" id="A0A1G9UEA9"/>
<organism evidence="1 2">
    <name type="scientific">Lachnospira pectinoschiza</name>
    <dbReference type="NCBI Taxonomy" id="28052"/>
    <lineage>
        <taxon>Bacteria</taxon>
        <taxon>Bacillati</taxon>
        <taxon>Bacillota</taxon>
        <taxon>Clostridia</taxon>
        <taxon>Lachnospirales</taxon>
        <taxon>Lachnospiraceae</taxon>
        <taxon>Lachnospira</taxon>
    </lineage>
</organism>
<dbReference type="InterPro" id="IPR036098">
    <property type="entry name" value="Thymidylate_synthase_ThyX_sf"/>
</dbReference>
<reference evidence="2" key="1">
    <citation type="submission" date="2016-10" db="EMBL/GenBank/DDBJ databases">
        <authorList>
            <person name="Varghese N."/>
            <person name="Submissions S."/>
        </authorList>
    </citation>
    <scope>NUCLEOTIDE SEQUENCE [LARGE SCALE GENOMIC DNA]</scope>
    <source>
        <strain evidence="2">M83</strain>
    </source>
</reference>
<dbReference type="PROSITE" id="PS51331">
    <property type="entry name" value="THYX"/>
    <property type="match status" value="1"/>
</dbReference>
<dbReference type="Pfam" id="PF02511">
    <property type="entry name" value="Thy1"/>
    <property type="match status" value="1"/>
</dbReference>
<evidence type="ECO:0000313" key="2">
    <source>
        <dbReference type="Proteomes" id="UP000187651"/>
    </source>
</evidence>
<dbReference type="Gene3D" id="3.30.1360.170">
    <property type="match status" value="1"/>
</dbReference>
<protein>
    <submittedName>
        <fullName evidence="1">Thymidylate synthase (FAD)</fullName>
    </submittedName>
</protein>
<dbReference type="GO" id="GO:0006231">
    <property type="term" value="P:dTMP biosynthetic process"/>
    <property type="evidence" value="ECO:0007669"/>
    <property type="project" value="InterPro"/>
</dbReference>
<dbReference type="EMBL" id="FNHZ01000001">
    <property type="protein sequence ID" value="SDM57875.1"/>
    <property type="molecule type" value="Genomic_DNA"/>
</dbReference>
<dbReference type="RefSeq" id="WP_074520942.1">
    <property type="nucleotide sequence ID" value="NZ_FNHZ01000001.1"/>
</dbReference>
<dbReference type="SUPFAM" id="SSF69796">
    <property type="entry name" value="Thymidylate synthase-complementing protein Thy1"/>
    <property type="match status" value="1"/>
</dbReference>
<dbReference type="OrthoDB" id="9780625at2"/>
<name>A0A1G9UEA9_9FIRM</name>